<dbReference type="GO" id="GO:0000272">
    <property type="term" value="P:polysaccharide catabolic process"/>
    <property type="evidence" value="ECO:0007669"/>
    <property type="project" value="UniProtKB-KW"/>
</dbReference>
<evidence type="ECO:0000256" key="2">
    <source>
        <dbReference type="ARBA" id="ARBA00023277"/>
    </source>
</evidence>
<protein>
    <recommendedName>
        <fullName evidence="4">Beta-amylase</fullName>
        <ecNumber evidence="4">3.2.1.2</ecNumber>
    </recommendedName>
</protein>
<keyword evidence="4" id="KW-0326">Glycosidase</keyword>
<keyword evidence="6" id="KW-1185">Reference proteome</keyword>
<dbReference type="EC" id="3.2.1.2" evidence="4"/>
<comment type="catalytic activity">
    <reaction evidence="4">
        <text>Hydrolysis of (1-&gt;4)-alpha-D-glucosidic linkages in polysaccharides so as to remove successive maltose units from the non-reducing ends of the chains.</text>
        <dbReference type="EC" id="3.2.1.2"/>
    </reaction>
</comment>
<proteinExistence type="inferred from homology"/>
<dbReference type="GO" id="GO:0016161">
    <property type="term" value="F:beta-amylase activity"/>
    <property type="evidence" value="ECO:0007669"/>
    <property type="project" value="UniProtKB-EC"/>
</dbReference>
<comment type="similarity">
    <text evidence="1 4">Belongs to the glycosyl hydrolase 14 family.</text>
</comment>
<dbReference type="OrthoDB" id="1660156at2759"/>
<dbReference type="SUPFAM" id="SSF51445">
    <property type="entry name" value="(Trans)glycosidases"/>
    <property type="match status" value="1"/>
</dbReference>
<evidence type="ECO:0000313" key="6">
    <source>
        <dbReference type="Proteomes" id="UP000825935"/>
    </source>
</evidence>
<keyword evidence="4" id="KW-0378">Hydrolase</keyword>
<dbReference type="PANTHER" id="PTHR31352:SF3">
    <property type="entry name" value="INACTIVE BETA-AMYLASE 9"/>
    <property type="match status" value="1"/>
</dbReference>
<accession>A0A8T2SHA7</accession>
<comment type="caution">
    <text evidence="5">The sequence shown here is derived from an EMBL/GenBank/DDBJ whole genome shotgun (WGS) entry which is preliminary data.</text>
</comment>
<name>A0A8T2SHA7_CERRI</name>
<organism evidence="5 6">
    <name type="scientific">Ceratopteris richardii</name>
    <name type="common">Triangle waterfern</name>
    <dbReference type="NCBI Taxonomy" id="49495"/>
    <lineage>
        <taxon>Eukaryota</taxon>
        <taxon>Viridiplantae</taxon>
        <taxon>Streptophyta</taxon>
        <taxon>Embryophyta</taxon>
        <taxon>Tracheophyta</taxon>
        <taxon>Polypodiopsida</taxon>
        <taxon>Polypodiidae</taxon>
        <taxon>Polypodiales</taxon>
        <taxon>Pteridineae</taxon>
        <taxon>Pteridaceae</taxon>
        <taxon>Parkerioideae</taxon>
        <taxon>Ceratopteris</taxon>
    </lineage>
</organism>
<gene>
    <name evidence="5" type="ORF">KP509_19G001000</name>
</gene>
<dbReference type="PRINTS" id="PR00750">
    <property type="entry name" value="BETAAMYLASE"/>
</dbReference>
<reference evidence="5" key="1">
    <citation type="submission" date="2021-08" db="EMBL/GenBank/DDBJ databases">
        <title>WGS assembly of Ceratopteris richardii.</title>
        <authorList>
            <person name="Marchant D.B."/>
            <person name="Chen G."/>
            <person name="Jenkins J."/>
            <person name="Shu S."/>
            <person name="Leebens-Mack J."/>
            <person name="Grimwood J."/>
            <person name="Schmutz J."/>
            <person name="Soltis P."/>
            <person name="Soltis D."/>
            <person name="Chen Z.-H."/>
        </authorList>
    </citation>
    <scope>NUCLEOTIDE SEQUENCE</scope>
    <source>
        <strain evidence="5">Whitten #5841</strain>
        <tissue evidence="5">Leaf</tissue>
    </source>
</reference>
<dbReference type="AlphaFoldDB" id="A0A8T2SHA7"/>
<dbReference type="Proteomes" id="UP000825935">
    <property type="component" value="Chromosome 19"/>
</dbReference>
<dbReference type="PANTHER" id="PTHR31352">
    <property type="entry name" value="BETA-AMYLASE 1, CHLOROPLASTIC"/>
    <property type="match status" value="1"/>
</dbReference>
<evidence type="ECO:0000256" key="1">
    <source>
        <dbReference type="ARBA" id="ARBA00005652"/>
    </source>
</evidence>
<evidence type="ECO:0000256" key="4">
    <source>
        <dbReference type="RuleBase" id="RU000509"/>
    </source>
</evidence>
<evidence type="ECO:0000313" key="5">
    <source>
        <dbReference type="EMBL" id="KAH7351516.1"/>
    </source>
</evidence>
<evidence type="ECO:0000256" key="3">
    <source>
        <dbReference type="ARBA" id="ARBA00023326"/>
    </source>
</evidence>
<dbReference type="EMBL" id="CM035424">
    <property type="protein sequence ID" value="KAH7351516.1"/>
    <property type="molecule type" value="Genomic_DNA"/>
</dbReference>
<dbReference type="InterPro" id="IPR017853">
    <property type="entry name" value="GH"/>
</dbReference>
<dbReference type="OMA" id="DCNAVNH"/>
<dbReference type="InterPro" id="IPR001554">
    <property type="entry name" value="Glyco_hydro_14"/>
</dbReference>
<sequence length="586" mass="65436">MGYNLICGSSAPPSSALRATCSMVSIKADMPPRIAYSESSIAPCPVLSSMYQTPTMYQTHKRNLRMTAPIEVLPHISRTSVTASASAHQGDALENNDNETQISPKAAFRDMMLQSNHVPFYVMLPLDTVTVVNTLRRVKALQAGLRALKLIGVDGVMMYIWWGIVEGEGPRRYNWSAYATLVNLVKSVGLKIQASMCFHGCSNASENCSISLPQWIMSIGETNPDIFFSDRAGHRFQGCLSLSIDSLPLLDGRSPLQVYQDFLESFRGEFDAYFGETIVEVIMSLGPEGELRYPAYQEGTGLWKFPGVGEFQCYDRYMLESLKTYAEILGKPEFGQACPEDVPTYNQSPNECGFFTEANGSWRTPPGELFLSWYSGELVAHGSRMLNIVSSVFQKNRVVVVGKVAGVHWWYKSKSHAAEVTAGYYNIEGQDGYDKVAKMFKDNSAMMILPCMEMSDKEQPSDARCSPEMLLLQIRKACSRNGVPVSGQNSLPRFDTVAYSRIKDSIHRLDYPFIPRLAVFTFLRMGESLFYAEHWRLFVNFVRNMDKDVVWGDLQDGSSSEGGGQNRTFLSISCFKGEGIHLQPIC</sequence>
<keyword evidence="2 4" id="KW-0119">Carbohydrate metabolism</keyword>
<keyword evidence="3 4" id="KW-0624">Polysaccharide degradation</keyword>
<dbReference type="Pfam" id="PF01373">
    <property type="entry name" value="Glyco_hydro_14"/>
    <property type="match status" value="1"/>
</dbReference>
<dbReference type="Gene3D" id="3.20.20.80">
    <property type="entry name" value="Glycosidases"/>
    <property type="match status" value="1"/>
</dbReference>